<dbReference type="RefSeq" id="WP_254021576.1">
    <property type="nucleotide sequence ID" value="NZ_CAKXZT010000165.1"/>
</dbReference>
<evidence type="ECO:0000259" key="1">
    <source>
        <dbReference type="Pfam" id="PF21834"/>
    </source>
</evidence>
<dbReference type="Proteomes" id="UP001153050">
    <property type="component" value="Unassembled WGS sequence"/>
</dbReference>
<organism evidence="2 3">
    <name type="scientific">Mesorhizobium escarrei</name>
    <dbReference type="NCBI Taxonomy" id="666018"/>
    <lineage>
        <taxon>Bacteria</taxon>
        <taxon>Pseudomonadati</taxon>
        <taxon>Pseudomonadota</taxon>
        <taxon>Alphaproteobacteria</taxon>
        <taxon>Hyphomicrobiales</taxon>
        <taxon>Phyllobacteriaceae</taxon>
        <taxon>Mesorhizobium</taxon>
    </lineage>
</organism>
<reference evidence="2 3" key="1">
    <citation type="submission" date="2022-03" db="EMBL/GenBank/DDBJ databases">
        <authorList>
            <person name="Brunel B."/>
        </authorList>
    </citation>
    <scope>NUCLEOTIDE SEQUENCE [LARGE SCALE GENOMIC DNA]</scope>
    <source>
        <strain evidence="2">STM5069sample</strain>
    </source>
</reference>
<feature type="domain" description="DUF6894" evidence="1">
    <location>
        <begin position="8"/>
        <end position="76"/>
    </location>
</feature>
<accession>A0ABM9EFY8</accession>
<evidence type="ECO:0000313" key="3">
    <source>
        <dbReference type="Proteomes" id="UP001153050"/>
    </source>
</evidence>
<evidence type="ECO:0000313" key="2">
    <source>
        <dbReference type="EMBL" id="CAH2408282.1"/>
    </source>
</evidence>
<sequence>MTEADMPRFFFDSGDHQHLVEDNTGLECEGIEAARNAAVEGLTELAKDELKGPDGQQLIMDIRDESGRKVLRLSLSLVIEPLDVNAVSPTSNKDEPRRRG</sequence>
<name>A0ABM9EFY8_9HYPH</name>
<comment type="caution">
    <text evidence="2">The sequence shown here is derived from an EMBL/GenBank/DDBJ whole genome shotgun (WGS) entry which is preliminary data.</text>
</comment>
<proteinExistence type="predicted"/>
<gene>
    <name evidence="2" type="ORF">MES5069_670014</name>
</gene>
<protein>
    <recommendedName>
        <fullName evidence="1">DUF6894 domain-containing protein</fullName>
    </recommendedName>
</protein>
<dbReference type="EMBL" id="CAKXZT010000165">
    <property type="protein sequence ID" value="CAH2408282.1"/>
    <property type="molecule type" value="Genomic_DNA"/>
</dbReference>
<dbReference type="InterPro" id="IPR054189">
    <property type="entry name" value="DUF6894"/>
</dbReference>
<dbReference type="Pfam" id="PF21834">
    <property type="entry name" value="DUF6894"/>
    <property type="match status" value="1"/>
</dbReference>
<keyword evidence="3" id="KW-1185">Reference proteome</keyword>